<accession>A0A8B8JDJ3</accession>
<evidence type="ECO:0000256" key="5">
    <source>
        <dbReference type="ARBA" id="ARBA00023315"/>
    </source>
</evidence>
<evidence type="ECO:0000256" key="2">
    <source>
        <dbReference type="ARBA" id="ARBA00022539"/>
    </source>
</evidence>
<name>A0A8B8JDJ3_PHODC</name>
<dbReference type="PANTHER" id="PTHR33447:SF2">
    <property type="entry name" value="GLUTATHIONE GAMMA-GLUTAMYLCYSTEINYLTRANSFERASE"/>
    <property type="match status" value="1"/>
</dbReference>
<dbReference type="GO" id="GO:0098849">
    <property type="term" value="P:cellular detoxification of cadmium ion"/>
    <property type="evidence" value="ECO:0007669"/>
    <property type="project" value="TreeGrafter"/>
</dbReference>
<evidence type="ECO:0000256" key="3">
    <source>
        <dbReference type="ARBA" id="ARBA00022679"/>
    </source>
</evidence>
<keyword evidence="2" id="KW-0104">Cadmium</keyword>
<organism evidence="7 8">
    <name type="scientific">Phoenix dactylifera</name>
    <name type="common">Date palm</name>
    <dbReference type="NCBI Taxonomy" id="42345"/>
    <lineage>
        <taxon>Eukaryota</taxon>
        <taxon>Viridiplantae</taxon>
        <taxon>Streptophyta</taxon>
        <taxon>Embryophyta</taxon>
        <taxon>Tracheophyta</taxon>
        <taxon>Spermatophyta</taxon>
        <taxon>Magnoliopsida</taxon>
        <taxon>Liliopsida</taxon>
        <taxon>Arecaceae</taxon>
        <taxon>Coryphoideae</taxon>
        <taxon>Phoeniceae</taxon>
        <taxon>Phoenix</taxon>
    </lineage>
</organism>
<keyword evidence="4" id="KW-0479">Metal-binding</keyword>
<dbReference type="FunFam" id="3.90.70.30:FF:000001">
    <property type="entry name" value="Glutathione gamma-glutamylcysteinyltransferase 1"/>
    <property type="match status" value="1"/>
</dbReference>
<evidence type="ECO:0000256" key="1">
    <source>
        <dbReference type="ARBA" id="ARBA00012468"/>
    </source>
</evidence>
<gene>
    <name evidence="8" type="primary">LOC103721843</name>
</gene>
<protein>
    <recommendedName>
        <fullName evidence="1">glutathione gamma-glutamylcysteinyltransferase</fullName>
        <ecNumber evidence="1">2.3.2.15</ecNumber>
    </recommendedName>
</protein>
<evidence type="ECO:0000259" key="6">
    <source>
        <dbReference type="PROSITE" id="PS51443"/>
    </source>
</evidence>
<sequence>MVFLSKSLRLWAHRKLVPARNSEEIGDLRFSTQCLVVGSFICFERLFSEALQSGTMEGFFRLISYFQTQSEPAYCGLASLSVVLNALEIDPRRKWKGPWRWFDESMLDCCEPLDKVKAEGITFGKVACLAHCAGAKVEAFHTNQSTIGHFRDHVIKCTSTEDCHLIASYHRKPFKQTGSGHFSPIGGYHAGSDMALILDVARFKYPPHWVPLTLLWEAMDTIDEATGCPRGFMLLSRLQKASSLLYTLSCRHESWVSMAKYLTDDVPILLKSEGLHTVPEVLNVIFKSLPTNAGDFIKWVAEVRRQEEDEPRLSMEEKERLAVKEEVLQQVHETELFKFVSDFLLSARSCCANLLSSRDKDLLPEIAATVCCQGAALLSGDLGASESFCCSETCIKCLRANGDAPMTVVSGTVVSNGNKQGVDMLIPVSPGNSKSCCSFSHNNCVVMHPTINDVFTVLLLALPPQTWIGIKDDRLLAEIHGLVSIENLPDVLEQEVLHLQRQLHFLKEMQR</sequence>
<dbReference type="InterPro" id="IPR007719">
    <property type="entry name" value="PCS_N"/>
</dbReference>
<dbReference type="PROSITE" id="PS51443">
    <property type="entry name" value="PCS"/>
    <property type="match status" value="1"/>
</dbReference>
<keyword evidence="3" id="KW-0808">Transferase</keyword>
<dbReference type="AlphaFoldDB" id="A0A8B8JDJ3"/>
<dbReference type="RefSeq" id="XP_026666321.1">
    <property type="nucleotide sequence ID" value="XM_026810520.2"/>
</dbReference>
<keyword evidence="7" id="KW-1185">Reference proteome</keyword>
<dbReference type="EC" id="2.3.2.15" evidence="1"/>
<dbReference type="Pfam" id="PF05023">
    <property type="entry name" value="Phytochelatin"/>
    <property type="match status" value="1"/>
</dbReference>
<dbReference type="Gene3D" id="3.90.70.30">
    <property type="entry name" value="Phytochelatin synthase, N-terminal domain"/>
    <property type="match status" value="1"/>
</dbReference>
<dbReference type="GeneID" id="103721843"/>
<dbReference type="GO" id="GO:0046938">
    <property type="term" value="P:phytochelatin biosynthetic process"/>
    <property type="evidence" value="ECO:0007669"/>
    <property type="project" value="InterPro"/>
</dbReference>
<feature type="domain" description="Peptidase C83" evidence="6">
    <location>
        <begin position="20"/>
        <end position="240"/>
    </location>
</feature>
<dbReference type="Proteomes" id="UP000228380">
    <property type="component" value="Chromosome 17"/>
</dbReference>
<dbReference type="OrthoDB" id="448954at2759"/>
<proteinExistence type="predicted"/>
<keyword evidence="5" id="KW-0012">Acyltransferase</keyword>
<dbReference type="GO" id="GO:0046872">
    <property type="term" value="F:metal ion binding"/>
    <property type="evidence" value="ECO:0007669"/>
    <property type="project" value="UniProtKB-KW"/>
</dbReference>
<dbReference type="InterPro" id="IPR038765">
    <property type="entry name" value="Papain-like_cys_pep_sf"/>
</dbReference>
<reference evidence="7" key="1">
    <citation type="journal article" date="2019" name="Nat. Commun.">
        <title>Genome-wide association mapping of date palm fruit traits.</title>
        <authorList>
            <person name="Hazzouri K.M."/>
            <person name="Gros-Balthazard M."/>
            <person name="Flowers J.M."/>
            <person name="Copetti D."/>
            <person name="Lemansour A."/>
            <person name="Lebrun M."/>
            <person name="Masmoudi K."/>
            <person name="Ferrand S."/>
            <person name="Dhar M.I."/>
            <person name="Fresquez Z.A."/>
            <person name="Rosas U."/>
            <person name="Zhang J."/>
            <person name="Talag J."/>
            <person name="Lee S."/>
            <person name="Kudrna D."/>
            <person name="Powell R.F."/>
            <person name="Leitch I.J."/>
            <person name="Krueger R.R."/>
            <person name="Wing R.A."/>
            <person name="Amiri K.M.A."/>
            <person name="Purugganan M.D."/>
        </authorList>
    </citation>
    <scope>NUCLEOTIDE SEQUENCE [LARGE SCALE GENOMIC DNA]</scope>
    <source>
        <strain evidence="7">cv. Khalas</strain>
    </source>
</reference>
<evidence type="ECO:0000313" key="7">
    <source>
        <dbReference type="Proteomes" id="UP000228380"/>
    </source>
</evidence>
<dbReference type="InterPro" id="IPR040409">
    <property type="entry name" value="PCS-like"/>
</dbReference>
<evidence type="ECO:0000313" key="8">
    <source>
        <dbReference type="RefSeq" id="XP_026666321.1"/>
    </source>
</evidence>
<dbReference type="GO" id="GO:0016756">
    <property type="term" value="F:glutathione gamma-glutamylcysteinyltransferase activity"/>
    <property type="evidence" value="ECO:0007669"/>
    <property type="project" value="UniProtKB-EC"/>
</dbReference>
<dbReference type="SUPFAM" id="SSF54001">
    <property type="entry name" value="Cysteine proteinases"/>
    <property type="match status" value="1"/>
</dbReference>
<dbReference type="GO" id="GO:0010273">
    <property type="term" value="P:detoxification of copper ion"/>
    <property type="evidence" value="ECO:0007669"/>
    <property type="project" value="TreeGrafter"/>
</dbReference>
<dbReference type="InterPro" id="IPR015407">
    <property type="entry name" value="Phytochelatin_synthase_C"/>
</dbReference>
<dbReference type="InterPro" id="IPR038156">
    <property type="entry name" value="PCS_N_sf"/>
</dbReference>
<dbReference type="PANTHER" id="PTHR33447">
    <property type="entry name" value="GLUTATHIONE GAMMA-GLUTAMYLCYSTEINYLTRANSFERASE"/>
    <property type="match status" value="1"/>
</dbReference>
<evidence type="ECO:0000256" key="4">
    <source>
        <dbReference type="ARBA" id="ARBA00022723"/>
    </source>
</evidence>
<reference evidence="8" key="2">
    <citation type="submission" date="2025-08" db="UniProtKB">
        <authorList>
            <consortium name="RefSeq"/>
        </authorList>
    </citation>
    <scope>IDENTIFICATION</scope>
    <source>
        <tissue evidence="8">Young leaves</tissue>
    </source>
</reference>
<dbReference type="Pfam" id="PF09328">
    <property type="entry name" value="Phytochelatin_C"/>
    <property type="match status" value="1"/>
</dbReference>